<dbReference type="GO" id="GO:0016747">
    <property type="term" value="F:acyltransferase activity, transferring groups other than amino-acyl groups"/>
    <property type="evidence" value="ECO:0007669"/>
    <property type="project" value="InterPro"/>
</dbReference>
<dbReference type="InterPro" id="IPR002656">
    <property type="entry name" value="Acyl_transf_3_dom"/>
</dbReference>
<feature type="transmembrane region" description="Helical" evidence="3">
    <location>
        <begin position="124"/>
        <end position="143"/>
    </location>
</feature>
<comment type="subcellular location">
    <subcellularLocation>
        <location evidence="1">Membrane</location>
    </subcellularLocation>
</comment>
<gene>
    <name evidence="5" type="ORF">CHH64_02750</name>
</gene>
<organism evidence="5 6">
    <name type="scientific">Terribacillus saccharophilus</name>
    <dbReference type="NCBI Taxonomy" id="361277"/>
    <lineage>
        <taxon>Bacteria</taxon>
        <taxon>Bacillati</taxon>
        <taxon>Bacillota</taxon>
        <taxon>Bacilli</taxon>
        <taxon>Bacillales</taxon>
        <taxon>Bacillaceae</taxon>
        <taxon>Terribacillus</taxon>
    </lineage>
</organism>
<keyword evidence="3" id="KW-0812">Transmembrane</keyword>
<evidence type="ECO:0000256" key="2">
    <source>
        <dbReference type="ARBA" id="ARBA00007400"/>
    </source>
</evidence>
<name>A0A268AEV6_9BACI</name>
<dbReference type="EMBL" id="NPBV01000002">
    <property type="protein sequence ID" value="PAD22651.1"/>
    <property type="molecule type" value="Genomic_DNA"/>
</dbReference>
<protein>
    <recommendedName>
        <fullName evidence="4">Acyltransferase 3 domain-containing protein</fullName>
    </recommendedName>
</protein>
<sequence>MKERIAWIDTAKGIGILLVVFGHVWRGLNDSTIKINSTTYEIIDRFVYGFHMPLFFFLSGLFLISWVNKNSYRYGLTAKALALLVPYLVWSLAQGAVNIVLSSFTNNALTLSELIYNMFINPIAQFWFVYVLFLLFVISYPLIRMTSNIWQVAGLALILFILSPFLDFWVLDKIFTNYIFFTLGAAFMEYTQRNNSKFKNSFGIVGSMIFFLSSVLNILFYNSQIGSIFLTFITAITGILTMIYISQKITGRLMSGLSYIGQLSMVIYLLHILATSGTRIILINIVGYEGVFGNVILGILTGVAFPIIAYKIADRLNLNWLFNGFKISKANPANEKKVI</sequence>
<feature type="transmembrane region" description="Helical" evidence="3">
    <location>
        <begin position="202"/>
        <end position="221"/>
    </location>
</feature>
<proteinExistence type="inferred from homology"/>
<feature type="domain" description="Acyltransferase 3" evidence="4">
    <location>
        <begin position="5"/>
        <end position="310"/>
    </location>
</feature>
<dbReference type="PANTHER" id="PTHR37312:SF1">
    <property type="entry name" value="MEMBRANE-BOUND ACYLTRANSFERASE YKRP-RELATED"/>
    <property type="match status" value="1"/>
</dbReference>
<dbReference type="AlphaFoldDB" id="A0A268AEV6"/>
<keyword evidence="3" id="KW-1133">Transmembrane helix</keyword>
<feature type="transmembrane region" description="Helical" evidence="3">
    <location>
        <begin position="291"/>
        <end position="310"/>
    </location>
</feature>
<comment type="similarity">
    <text evidence="2">Belongs to the acyltransferase 3 family.</text>
</comment>
<evidence type="ECO:0000313" key="5">
    <source>
        <dbReference type="EMBL" id="PAD22651.1"/>
    </source>
</evidence>
<feature type="transmembrane region" description="Helical" evidence="3">
    <location>
        <begin position="227"/>
        <end position="245"/>
    </location>
</feature>
<keyword evidence="3" id="KW-0472">Membrane</keyword>
<feature type="transmembrane region" description="Helical" evidence="3">
    <location>
        <begin position="150"/>
        <end position="168"/>
    </location>
</feature>
<evidence type="ECO:0000256" key="3">
    <source>
        <dbReference type="SAM" id="Phobius"/>
    </source>
</evidence>
<reference evidence="5 6" key="1">
    <citation type="submission" date="2017-07" db="EMBL/GenBank/DDBJ databases">
        <title>Isolation and whole genome analysis of endospore-forming bacteria from heroin.</title>
        <authorList>
            <person name="Kalinowski J."/>
            <person name="Ahrens B."/>
            <person name="Al-Dilaimi A."/>
            <person name="Winkler A."/>
            <person name="Wibberg D."/>
            <person name="Schleenbecker U."/>
            <person name="Ruckert C."/>
            <person name="Wolfel R."/>
            <person name="Grass G."/>
        </authorList>
    </citation>
    <scope>NUCLEOTIDE SEQUENCE [LARGE SCALE GENOMIC DNA]</scope>
    <source>
        <strain evidence="5 6">7528</strain>
    </source>
</reference>
<dbReference type="Pfam" id="PF01757">
    <property type="entry name" value="Acyl_transf_3"/>
    <property type="match status" value="1"/>
</dbReference>
<dbReference type="RefSeq" id="WP_095260415.1">
    <property type="nucleotide sequence ID" value="NZ_NPBV01000002.1"/>
</dbReference>
<accession>A0A268AEV6</accession>
<evidence type="ECO:0000256" key="1">
    <source>
        <dbReference type="ARBA" id="ARBA00004370"/>
    </source>
</evidence>
<dbReference type="PANTHER" id="PTHR37312">
    <property type="entry name" value="MEMBRANE-BOUND ACYLTRANSFERASE YKRP-RELATED"/>
    <property type="match status" value="1"/>
</dbReference>
<dbReference type="Proteomes" id="UP000216013">
    <property type="component" value="Unassembled WGS sequence"/>
</dbReference>
<dbReference type="InterPro" id="IPR052734">
    <property type="entry name" value="Nod_factor_acetyltransferase"/>
</dbReference>
<feature type="transmembrane region" description="Helical" evidence="3">
    <location>
        <begin position="46"/>
        <end position="68"/>
    </location>
</feature>
<evidence type="ECO:0000313" key="6">
    <source>
        <dbReference type="Proteomes" id="UP000216013"/>
    </source>
</evidence>
<evidence type="ECO:0000259" key="4">
    <source>
        <dbReference type="Pfam" id="PF01757"/>
    </source>
</evidence>
<comment type="caution">
    <text evidence="5">The sequence shown here is derived from an EMBL/GenBank/DDBJ whole genome shotgun (WGS) entry which is preliminary data.</text>
</comment>
<feature type="transmembrane region" description="Helical" evidence="3">
    <location>
        <begin position="7"/>
        <end position="26"/>
    </location>
</feature>
<feature type="transmembrane region" description="Helical" evidence="3">
    <location>
        <begin position="80"/>
        <end position="104"/>
    </location>
</feature>